<dbReference type="CDD" id="cd21037">
    <property type="entry name" value="MLKL_NTD"/>
    <property type="match status" value="1"/>
</dbReference>
<gene>
    <name evidence="1" type="ORF">MCHLO_16625</name>
</gene>
<dbReference type="InterPro" id="IPR059179">
    <property type="entry name" value="MLKL-like_MCAfunc"/>
</dbReference>
<sequence length="769" mass="85834">MPLKFMRTKELRGTDTVLQVAVSVTSLASDLSNMSCFPPAAALVAVVLVVVKLAQVRAMQVGLRAKTTDGHTGRQYQQGRLPTTCVSGVPKARLERATVARRCARIALDINDQMLGRWETAPPSLLKNLARLQETVEAIQAFMKQAADASWKKRLLKKMSIESALTNYNESLEDAARAFQMSTLIEIHYAVGGGGASTSTPQIAQAETVILTEAPPYEPAQSQIPEKRPEIEEWAVEESIYTDAVLNDQGFKRYHQSEVVLRGKPRPDDDGWWTGTSEAQVSGSNQPSLIKRYAGPQELAREAWIQDIKTLQKLYHPNLPQLLGYSSETTPTPFILLSNVRTRSPESFLLDSLQRHGVAVCIENMLRFYADVVDATLYFQEQLGLSNDRAQDFLESASFRVDGSRNVVVGLPPPVDDRNVVTFRSYRLGETLRSAIIKMMPSDGLSGYRQDDAVALDDPSWQLTQLMALVKSLLPNGSDPPGLSANVQNTLRFDEDEPAPTLRQYRQLSIDANSHGYTWNKNSAIPAHKFAVGDLGYIPKGKSWAEFVRLGNLFEDELAEMEVRSGAYGSQWNWKDMPMRRGEMQAFDMPPDVKCWPVAVPFGQKIDCEVVHESSLVRMDGAWEFLLNNAAALGEKWGVAPESIILITHSGTNQTFAINDFGRSIQLSAHHAFFSAPSFPVHNPHFPGHNSHFPGNNFPGHNPHFHGQSLSIPRIMYLFTAGRSDYEPYWSQQPVPSPKQPALEHGWTWQIGWKHGFAAWAQLHKEDFR</sequence>
<proteinExistence type="predicted"/>
<organism evidence="1 2">
    <name type="scientific">Mycena chlorophos</name>
    <name type="common">Agaric fungus</name>
    <name type="synonym">Agaricus chlorophos</name>
    <dbReference type="NCBI Taxonomy" id="658473"/>
    <lineage>
        <taxon>Eukaryota</taxon>
        <taxon>Fungi</taxon>
        <taxon>Dikarya</taxon>
        <taxon>Basidiomycota</taxon>
        <taxon>Agaricomycotina</taxon>
        <taxon>Agaricomycetes</taxon>
        <taxon>Agaricomycetidae</taxon>
        <taxon>Agaricales</taxon>
        <taxon>Marasmiineae</taxon>
        <taxon>Mycenaceae</taxon>
        <taxon>Mycena</taxon>
    </lineage>
</organism>
<accession>A0ABQ0MB97</accession>
<evidence type="ECO:0008006" key="3">
    <source>
        <dbReference type="Google" id="ProtNLM"/>
    </source>
</evidence>
<evidence type="ECO:0000313" key="2">
    <source>
        <dbReference type="Proteomes" id="UP000815677"/>
    </source>
</evidence>
<dbReference type="Gene3D" id="1.20.930.20">
    <property type="entry name" value="Adaptor protein Cbl, N-terminal domain"/>
    <property type="match status" value="1"/>
</dbReference>
<name>A0ABQ0MB97_MYCCL</name>
<dbReference type="InterPro" id="IPR036537">
    <property type="entry name" value="Adaptor_Cbl_N_dom_sf"/>
</dbReference>
<dbReference type="Proteomes" id="UP000815677">
    <property type="component" value="Unassembled WGS sequence"/>
</dbReference>
<protein>
    <recommendedName>
        <fullName evidence="3">Protein kinase domain-containing protein</fullName>
    </recommendedName>
</protein>
<reference evidence="1" key="1">
    <citation type="submission" date="2014-09" db="EMBL/GenBank/DDBJ databases">
        <title>Genome sequence of the luminous mushroom Mycena chlorophos for searching fungal bioluminescence genes.</title>
        <authorList>
            <person name="Tanaka Y."/>
            <person name="Kasuga D."/>
            <person name="Oba Y."/>
            <person name="Hase S."/>
            <person name="Sato K."/>
            <person name="Oba Y."/>
            <person name="Sakakibara Y."/>
        </authorList>
    </citation>
    <scope>NUCLEOTIDE SEQUENCE</scope>
</reference>
<dbReference type="EMBL" id="DF849951">
    <property type="protein sequence ID" value="GAT60492.1"/>
    <property type="molecule type" value="Genomic_DNA"/>
</dbReference>
<evidence type="ECO:0000313" key="1">
    <source>
        <dbReference type="EMBL" id="GAT60492.1"/>
    </source>
</evidence>
<keyword evidence="2" id="KW-1185">Reference proteome</keyword>